<dbReference type="AlphaFoldDB" id="A0A2X0Z9I1"/>
<proteinExistence type="predicted"/>
<dbReference type="Proteomes" id="UP000251431">
    <property type="component" value="Unassembled WGS sequence"/>
</dbReference>
<gene>
    <name evidence="1" type="ORF">NCTC7582_01647</name>
</gene>
<sequence>MTKLQMLMAVTQPLFMQLDLQYFAGTANQGKAARSYQQQFKELLQAVFRKQAYFNDFFTGGLEALDGVQHNEVAFYVKTSDIPVVVGSAYNKGANVGFGTGTGNTTRFGQRTEIIYTDTPVNYSWEWVYHEGIDKHTVNNAFEAAVADRLDLQAQAKVKLFDDKHSAFIASVAGHTEALVDYTPDKVLALFNALSKYYVNIEAIGTKVAKVSPELYNAIVDHPLTTSGKHSSANVDENGIVKFKGFIINEIPETKLQAGDAAYVYVQGVGKAFTGINTARTIESEDFDGVALQGAGKAGEFILDDNKKAVVKVTAPPTTP</sequence>
<name>A0A2X0Z9I1_9BACI</name>
<reference evidence="1 2" key="1">
    <citation type="submission" date="2018-06" db="EMBL/GenBank/DDBJ databases">
        <authorList>
            <consortium name="Pathogen Informatics"/>
            <person name="Doyle S."/>
        </authorList>
    </citation>
    <scope>NUCLEOTIDE SEQUENCE [LARGE SCALE GENOMIC DNA]</scope>
    <source>
        <strain evidence="1 2">NCTC7582</strain>
    </source>
</reference>
<accession>A0A2X0Z9I1</accession>
<dbReference type="EMBL" id="UAQE01000001">
    <property type="protein sequence ID" value="SPT98412.1"/>
    <property type="molecule type" value="Genomic_DNA"/>
</dbReference>
<dbReference type="RefSeq" id="WP_221409333.1">
    <property type="nucleotide sequence ID" value="NZ_UAQE01000001.1"/>
</dbReference>
<evidence type="ECO:0000313" key="1">
    <source>
        <dbReference type="EMBL" id="SPT98412.1"/>
    </source>
</evidence>
<organism evidence="1 2">
    <name type="scientific">Lysinibacillus capsici</name>
    <dbReference type="NCBI Taxonomy" id="2115968"/>
    <lineage>
        <taxon>Bacteria</taxon>
        <taxon>Bacillati</taxon>
        <taxon>Bacillota</taxon>
        <taxon>Bacilli</taxon>
        <taxon>Bacillales</taxon>
        <taxon>Bacillaceae</taxon>
        <taxon>Lysinibacillus</taxon>
    </lineage>
</organism>
<evidence type="ECO:0008006" key="3">
    <source>
        <dbReference type="Google" id="ProtNLM"/>
    </source>
</evidence>
<protein>
    <recommendedName>
        <fullName evidence="3">Phage capsid protein</fullName>
    </recommendedName>
</protein>
<evidence type="ECO:0000313" key="2">
    <source>
        <dbReference type="Proteomes" id="UP000251431"/>
    </source>
</evidence>